<evidence type="ECO:0000313" key="2">
    <source>
        <dbReference type="EMBL" id="OKL59946.1"/>
    </source>
</evidence>
<evidence type="ECO:0000256" key="1">
    <source>
        <dbReference type="SAM" id="MobiDB-lite"/>
    </source>
</evidence>
<feature type="region of interest" description="Disordered" evidence="1">
    <location>
        <begin position="37"/>
        <end position="86"/>
    </location>
</feature>
<proteinExistence type="predicted"/>
<name>A0A225AY99_TALAT</name>
<feature type="compositionally biased region" description="Low complexity" evidence="1">
    <location>
        <begin position="42"/>
        <end position="62"/>
    </location>
</feature>
<dbReference type="EMBL" id="LFMY01000006">
    <property type="protein sequence ID" value="OKL59946.1"/>
    <property type="molecule type" value="Genomic_DNA"/>
</dbReference>
<dbReference type="RefSeq" id="XP_020120067.1">
    <property type="nucleotide sequence ID" value="XM_020267357.1"/>
</dbReference>
<evidence type="ECO:0000313" key="3">
    <source>
        <dbReference type="Proteomes" id="UP000214365"/>
    </source>
</evidence>
<accession>A0A225AY99</accession>
<dbReference type="GeneID" id="31004300"/>
<feature type="region of interest" description="Disordered" evidence="1">
    <location>
        <begin position="1"/>
        <end position="20"/>
    </location>
</feature>
<dbReference type="AlphaFoldDB" id="A0A225AY99"/>
<gene>
    <name evidence="2" type="ORF">UA08_04545</name>
</gene>
<dbReference type="Proteomes" id="UP000214365">
    <property type="component" value="Unassembled WGS sequence"/>
</dbReference>
<keyword evidence="3" id="KW-1185">Reference proteome</keyword>
<organism evidence="2 3">
    <name type="scientific">Talaromyces atroroseus</name>
    <dbReference type="NCBI Taxonomy" id="1441469"/>
    <lineage>
        <taxon>Eukaryota</taxon>
        <taxon>Fungi</taxon>
        <taxon>Dikarya</taxon>
        <taxon>Ascomycota</taxon>
        <taxon>Pezizomycotina</taxon>
        <taxon>Eurotiomycetes</taxon>
        <taxon>Eurotiomycetidae</taxon>
        <taxon>Eurotiales</taxon>
        <taxon>Trichocomaceae</taxon>
        <taxon>Talaromyces</taxon>
        <taxon>Talaromyces sect. Trachyspermi</taxon>
    </lineage>
</organism>
<dbReference type="OrthoDB" id="4588567at2759"/>
<protein>
    <submittedName>
        <fullName evidence="2">Uncharacterized protein</fullName>
    </submittedName>
</protein>
<sequence>MQPKRTASPHSKALEPSPMADISLSLRTAFMDNAHYRRESDSLSTSALSSASGSPASSPTSGWPLRKHRFSGSHTTEPSSRDRSRSPYSYASIIPFSFRRSSPFFLRRRPSAVDLALSEERSRCDEDSVERLGLSMMEPRPVDPIPIAMDLNTSVLTDIASQRSSFALSTQSSIRGGSQQPRYVMGGIVEVMEGNA</sequence>
<reference evidence="2 3" key="1">
    <citation type="submission" date="2015-06" db="EMBL/GenBank/DDBJ databases">
        <title>Talaromyces atroroseus IBT 11181 draft genome.</title>
        <authorList>
            <person name="Rasmussen K.B."/>
            <person name="Rasmussen S."/>
            <person name="Petersen B."/>
            <person name="Sicheritz-Ponten T."/>
            <person name="Mortensen U.H."/>
            <person name="Thrane U."/>
        </authorList>
    </citation>
    <scope>NUCLEOTIDE SEQUENCE [LARGE SCALE GENOMIC DNA]</scope>
    <source>
        <strain evidence="2 3">IBT 11181</strain>
    </source>
</reference>
<comment type="caution">
    <text evidence="2">The sequence shown here is derived from an EMBL/GenBank/DDBJ whole genome shotgun (WGS) entry which is preliminary data.</text>
</comment>